<dbReference type="OrthoDB" id="9764688at2"/>
<reference evidence="5 6" key="1">
    <citation type="submission" date="2018-04" db="EMBL/GenBank/DDBJ databases">
        <title>Flavobacterium sp. nov., isolated from glacier ice.</title>
        <authorList>
            <person name="Liu Q."/>
            <person name="Xin Y.-H."/>
        </authorList>
    </citation>
    <scope>NUCLEOTIDE SEQUENCE [LARGE SCALE GENOMIC DNA]</scope>
    <source>
        <strain evidence="5 6">LB2P30</strain>
    </source>
</reference>
<name>A0A2U1JTF0_9FLAO</name>
<comment type="caution">
    <text evidence="5">The sequence shown here is derived from an EMBL/GenBank/DDBJ whole genome shotgun (WGS) entry which is preliminary data.</text>
</comment>
<proteinExistence type="predicted"/>
<dbReference type="PROSITE" id="PS51257">
    <property type="entry name" value="PROKAR_LIPOPROTEIN"/>
    <property type="match status" value="1"/>
</dbReference>
<feature type="signal peptide" evidence="3">
    <location>
        <begin position="1"/>
        <end position="20"/>
    </location>
</feature>
<sequence>MNKLLLRFFLIITVAFFVTSCNNEDDKNSNVTKKQVIENYANIAYENYKKAYDDVVVLETAINTFTTTPTAANFTAAKTAWKNSGESYGMVH</sequence>
<dbReference type="EMBL" id="QCZH01000013">
    <property type="protein sequence ID" value="PWA08486.1"/>
    <property type="molecule type" value="Genomic_DNA"/>
</dbReference>
<dbReference type="RefSeq" id="WP_116763752.1">
    <property type="nucleotide sequence ID" value="NZ_QCZH01000013.1"/>
</dbReference>
<dbReference type="InterPro" id="IPR038352">
    <property type="entry name" value="Imelysin_sf"/>
</dbReference>
<comment type="subcellular location">
    <subcellularLocation>
        <location evidence="1">Cell envelope</location>
    </subcellularLocation>
</comment>
<accession>A0A2U1JTF0</accession>
<dbReference type="GO" id="GO:0030313">
    <property type="term" value="C:cell envelope"/>
    <property type="evidence" value="ECO:0007669"/>
    <property type="project" value="UniProtKB-SubCell"/>
</dbReference>
<dbReference type="Proteomes" id="UP000245618">
    <property type="component" value="Unassembled WGS sequence"/>
</dbReference>
<keyword evidence="6" id="KW-1185">Reference proteome</keyword>
<gene>
    <name evidence="5" type="ORF">DB891_11705</name>
</gene>
<feature type="domain" description="Imelysin-like" evidence="4">
    <location>
        <begin position="44"/>
        <end position="88"/>
    </location>
</feature>
<evidence type="ECO:0000313" key="6">
    <source>
        <dbReference type="Proteomes" id="UP000245618"/>
    </source>
</evidence>
<dbReference type="Pfam" id="PF09375">
    <property type="entry name" value="Peptidase_M75"/>
    <property type="match status" value="1"/>
</dbReference>
<evidence type="ECO:0000259" key="4">
    <source>
        <dbReference type="Pfam" id="PF09375"/>
    </source>
</evidence>
<dbReference type="InterPro" id="IPR018976">
    <property type="entry name" value="Imelysin-like"/>
</dbReference>
<protein>
    <recommendedName>
        <fullName evidence="4">Imelysin-like domain-containing protein</fullName>
    </recommendedName>
</protein>
<evidence type="ECO:0000313" key="5">
    <source>
        <dbReference type="EMBL" id="PWA08486.1"/>
    </source>
</evidence>
<dbReference type="AlphaFoldDB" id="A0A2U1JTF0"/>
<keyword evidence="2 3" id="KW-0732">Signal</keyword>
<feature type="chain" id="PRO_5015458839" description="Imelysin-like domain-containing protein" evidence="3">
    <location>
        <begin position="21"/>
        <end position="92"/>
    </location>
</feature>
<evidence type="ECO:0000256" key="3">
    <source>
        <dbReference type="SAM" id="SignalP"/>
    </source>
</evidence>
<evidence type="ECO:0000256" key="2">
    <source>
        <dbReference type="ARBA" id="ARBA00022729"/>
    </source>
</evidence>
<organism evidence="5 6">
    <name type="scientific">Flavobacterium laiguense</name>
    <dbReference type="NCBI Taxonomy" id="2169409"/>
    <lineage>
        <taxon>Bacteria</taxon>
        <taxon>Pseudomonadati</taxon>
        <taxon>Bacteroidota</taxon>
        <taxon>Flavobacteriia</taxon>
        <taxon>Flavobacteriales</taxon>
        <taxon>Flavobacteriaceae</taxon>
        <taxon>Flavobacterium</taxon>
    </lineage>
</organism>
<evidence type="ECO:0000256" key="1">
    <source>
        <dbReference type="ARBA" id="ARBA00004196"/>
    </source>
</evidence>
<dbReference type="Gene3D" id="1.20.1420.20">
    <property type="entry name" value="M75 peptidase, HXXE motif"/>
    <property type="match status" value="1"/>
</dbReference>